<feature type="domain" description="EGF-like" evidence="7">
    <location>
        <begin position="57"/>
        <end position="96"/>
    </location>
</feature>
<evidence type="ECO:0000259" key="7">
    <source>
        <dbReference type="PROSITE" id="PS50026"/>
    </source>
</evidence>
<dbReference type="InterPro" id="IPR001881">
    <property type="entry name" value="EGF-like_Ca-bd_dom"/>
</dbReference>
<keyword evidence="1 6" id="KW-0245">EGF-like domain</keyword>
<dbReference type="SMART" id="SM00179">
    <property type="entry name" value="EGF_CA"/>
    <property type="match status" value="2"/>
</dbReference>
<dbReference type="InterPro" id="IPR000742">
    <property type="entry name" value="EGF"/>
</dbReference>
<evidence type="ECO:0000313" key="8">
    <source>
        <dbReference type="EMBL" id="GFR80305.1"/>
    </source>
</evidence>
<gene>
    <name evidence="8" type="ORF">ElyMa_005895300</name>
</gene>
<dbReference type="Pfam" id="PF07645">
    <property type="entry name" value="EGF_CA"/>
    <property type="match status" value="1"/>
</dbReference>
<evidence type="ECO:0000256" key="6">
    <source>
        <dbReference type="PROSITE-ProRule" id="PRU00076"/>
    </source>
</evidence>
<dbReference type="Gene3D" id="2.10.25.10">
    <property type="entry name" value="Laminin"/>
    <property type="match status" value="2"/>
</dbReference>
<dbReference type="AlphaFoldDB" id="A0AAV4G5P5"/>
<dbReference type="InterPro" id="IPR049883">
    <property type="entry name" value="NOTCH1_EGF-like"/>
</dbReference>
<dbReference type="InterPro" id="IPR052108">
    <property type="entry name" value="MEGF/SIB"/>
</dbReference>
<comment type="caution">
    <text evidence="8">The sequence shown here is derived from an EMBL/GenBank/DDBJ whole genome shotgun (WGS) entry which is preliminary data.</text>
</comment>
<dbReference type="EMBL" id="BMAT01011849">
    <property type="protein sequence ID" value="GFR80305.1"/>
    <property type="molecule type" value="Genomic_DNA"/>
</dbReference>
<name>A0AAV4G5P5_9GAST</name>
<dbReference type="CDD" id="cd00054">
    <property type="entry name" value="EGF_CA"/>
    <property type="match status" value="1"/>
</dbReference>
<dbReference type="PANTHER" id="PTHR24035">
    <property type="entry name" value="MULTIPLE EPIDERMAL GROWTH FACTOR-LIKE DOMAINS PROTEIN"/>
    <property type="match status" value="1"/>
</dbReference>
<dbReference type="CDD" id="cd00055">
    <property type="entry name" value="EGF_Lam"/>
    <property type="match status" value="1"/>
</dbReference>
<keyword evidence="5" id="KW-0325">Glycoprotein</keyword>
<dbReference type="PROSITE" id="PS01187">
    <property type="entry name" value="EGF_CA"/>
    <property type="match status" value="1"/>
</dbReference>
<evidence type="ECO:0000256" key="1">
    <source>
        <dbReference type="ARBA" id="ARBA00022536"/>
    </source>
</evidence>
<dbReference type="InterPro" id="IPR000152">
    <property type="entry name" value="EGF-type_Asp/Asn_hydroxyl_site"/>
</dbReference>
<dbReference type="PRINTS" id="PR00011">
    <property type="entry name" value="EGFLAMININ"/>
</dbReference>
<dbReference type="SMART" id="SM00181">
    <property type="entry name" value="EGF"/>
    <property type="match status" value="4"/>
</dbReference>
<comment type="caution">
    <text evidence="6">Lacks conserved residue(s) required for the propagation of feature annotation.</text>
</comment>
<organism evidence="8 9">
    <name type="scientific">Elysia marginata</name>
    <dbReference type="NCBI Taxonomy" id="1093978"/>
    <lineage>
        <taxon>Eukaryota</taxon>
        <taxon>Metazoa</taxon>
        <taxon>Spiralia</taxon>
        <taxon>Lophotrochozoa</taxon>
        <taxon>Mollusca</taxon>
        <taxon>Gastropoda</taxon>
        <taxon>Heterobranchia</taxon>
        <taxon>Euthyneura</taxon>
        <taxon>Panpulmonata</taxon>
        <taxon>Sacoglossa</taxon>
        <taxon>Placobranchoidea</taxon>
        <taxon>Plakobranchidae</taxon>
        <taxon>Elysia</taxon>
    </lineage>
</organism>
<evidence type="ECO:0000256" key="4">
    <source>
        <dbReference type="ARBA" id="ARBA00023157"/>
    </source>
</evidence>
<dbReference type="PANTHER" id="PTHR24035:SF109">
    <property type="entry name" value="PROTEIN DRAPER"/>
    <property type="match status" value="1"/>
</dbReference>
<dbReference type="InterPro" id="IPR018097">
    <property type="entry name" value="EGF_Ca-bd_CS"/>
</dbReference>
<keyword evidence="9" id="KW-1185">Reference proteome</keyword>
<evidence type="ECO:0000256" key="2">
    <source>
        <dbReference type="ARBA" id="ARBA00022729"/>
    </source>
</evidence>
<protein>
    <submittedName>
        <fullName evidence="8">Neurogenic locus notch homolog protein 1</fullName>
    </submittedName>
</protein>
<dbReference type="Proteomes" id="UP000762676">
    <property type="component" value="Unassembled WGS sequence"/>
</dbReference>
<dbReference type="Pfam" id="PF00053">
    <property type="entry name" value="EGF_laminin"/>
    <property type="match status" value="2"/>
</dbReference>
<evidence type="ECO:0000313" key="9">
    <source>
        <dbReference type="Proteomes" id="UP000762676"/>
    </source>
</evidence>
<evidence type="ECO:0000256" key="5">
    <source>
        <dbReference type="ARBA" id="ARBA00023180"/>
    </source>
</evidence>
<dbReference type="PROSITE" id="PS00010">
    <property type="entry name" value="ASX_HYDROXYL"/>
    <property type="match status" value="1"/>
</dbReference>
<keyword evidence="2" id="KW-0732">Signal</keyword>
<sequence>MFNGKAVNRPKKCKRLRYGAKCQQRCRCDYRRTASCDRTTGNCLCKPGYTGSRCNRDVDECSRNKGLCQQRFQYCRNIPGSYQCACQNGYTQRRKKGKCYPCAGNTGGAGCEDSCNCNEENTASCTAEKGICVCKQGWEGKRCERSVDDCVGNPCQDQPCRDEHRSYVCKCPHGQFYVKGLCKSVHIAMTTSDPHPRLGERLEVYMLYSLPPDYLRQPRQLPDIKHQLYVDDTPYCEMSFHAFHTRASGHEVFIKKYNQQTGQNYHFNFYSIYLIAMENATLTTLRAVPASTEFKELSLIVDLRPRVDLVNLCLLNMRVSNTSHCPKLEAKCRYRENIPNIMRQ</sequence>
<dbReference type="Gene3D" id="2.170.300.10">
    <property type="entry name" value="Tie2 ligand-binding domain superfamily"/>
    <property type="match status" value="1"/>
</dbReference>
<dbReference type="GO" id="GO:0005509">
    <property type="term" value="F:calcium ion binding"/>
    <property type="evidence" value="ECO:0007669"/>
    <property type="project" value="InterPro"/>
</dbReference>
<accession>A0AAV4G5P5</accession>
<keyword evidence="4" id="KW-1015">Disulfide bond</keyword>
<dbReference type="PROSITE" id="PS50026">
    <property type="entry name" value="EGF_3"/>
    <property type="match status" value="1"/>
</dbReference>
<dbReference type="InterPro" id="IPR002049">
    <property type="entry name" value="LE_dom"/>
</dbReference>
<feature type="non-terminal residue" evidence="8">
    <location>
        <position position="344"/>
    </location>
</feature>
<dbReference type="SUPFAM" id="SSF57196">
    <property type="entry name" value="EGF/Laminin"/>
    <property type="match status" value="1"/>
</dbReference>
<proteinExistence type="predicted"/>
<dbReference type="FunFam" id="2.10.25.10:FF:000017">
    <property type="entry name" value="latent-transforming growth factor beta-binding protein 4 isoform X1"/>
    <property type="match status" value="1"/>
</dbReference>
<evidence type="ECO:0000256" key="3">
    <source>
        <dbReference type="ARBA" id="ARBA00022737"/>
    </source>
</evidence>
<reference evidence="8 9" key="1">
    <citation type="journal article" date="2021" name="Elife">
        <title>Chloroplast acquisition without the gene transfer in kleptoplastic sea slugs, Plakobranchus ocellatus.</title>
        <authorList>
            <person name="Maeda T."/>
            <person name="Takahashi S."/>
            <person name="Yoshida T."/>
            <person name="Shimamura S."/>
            <person name="Takaki Y."/>
            <person name="Nagai Y."/>
            <person name="Toyoda A."/>
            <person name="Suzuki Y."/>
            <person name="Arimoto A."/>
            <person name="Ishii H."/>
            <person name="Satoh N."/>
            <person name="Nishiyama T."/>
            <person name="Hasebe M."/>
            <person name="Maruyama T."/>
            <person name="Minagawa J."/>
            <person name="Obokata J."/>
            <person name="Shigenobu S."/>
        </authorList>
    </citation>
    <scope>NUCLEOTIDE SEQUENCE [LARGE SCALE GENOMIC DNA]</scope>
</reference>
<keyword evidence="3" id="KW-0677">Repeat</keyword>